<keyword evidence="6" id="KW-1185">Reference proteome</keyword>
<keyword evidence="2" id="KW-0238">DNA-binding</keyword>
<evidence type="ECO:0000259" key="4">
    <source>
        <dbReference type="PROSITE" id="PS51118"/>
    </source>
</evidence>
<keyword evidence="3" id="KW-0804">Transcription</keyword>
<organism evidence="5 6">
    <name type="scientific">Methyloceanibacter stevinii</name>
    <dbReference type="NCBI Taxonomy" id="1774970"/>
    <lineage>
        <taxon>Bacteria</taxon>
        <taxon>Pseudomonadati</taxon>
        <taxon>Pseudomonadota</taxon>
        <taxon>Alphaproteobacteria</taxon>
        <taxon>Hyphomicrobiales</taxon>
        <taxon>Hyphomicrobiaceae</taxon>
        <taxon>Methyloceanibacter</taxon>
    </lineage>
</organism>
<keyword evidence="1" id="KW-0805">Transcription regulation</keyword>
<gene>
    <name evidence="5" type="ORF">AUC70_03645</name>
</gene>
<feature type="domain" description="HTH hxlR-type" evidence="4">
    <location>
        <begin position="14"/>
        <end position="109"/>
    </location>
</feature>
<evidence type="ECO:0000313" key="5">
    <source>
        <dbReference type="EMBL" id="ODR95297.1"/>
    </source>
</evidence>
<sequence length="109" mass="12070">MTGSPEPKQCNEPCPVERGMRILGGKWKASILWHLQAGPMRFNALSRELGGASKKMIAERLKEMEETGLVSRQVIATKPVAVTYELTPFGHSALGILESLHDWCVDHDV</sequence>
<comment type="caution">
    <text evidence="5">The sequence shown here is derived from an EMBL/GenBank/DDBJ whole genome shotgun (WGS) entry which is preliminary data.</text>
</comment>
<reference evidence="5 6" key="1">
    <citation type="journal article" date="2016" name="Environ. Microbiol.">
        <title>New Methyloceanibacter diversity from North Sea sediments includes methanotroph containing solely the soluble methane monooxygenase.</title>
        <authorList>
            <person name="Vekeman B."/>
            <person name="Kerckhof F.M."/>
            <person name="Cremers G."/>
            <person name="de Vos P."/>
            <person name="Vandamme P."/>
            <person name="Boon N."/>
            <person name="Op den Camp H.J."/>
            <person name="Heylen K."/>
        </authorList>
    </citation>
    <scope>NUCLEOTIDE SEQUENCE [LARGE SCALE GENOMIC DNA]</scope>
    <source>
        <strain evidence="5 6">R-67176</strain>
    </source>
</reference>
<dbReference type="CDD" id="cd00090">
    <property type="entry name" value="HTH_ARSR"/>
    <property type="match status" value="1"/>
</dbReference>
<dbReference type="InterPro" id="IPR002577">
    <property type="entry name" value="HTH_HxlR"/>
</dbReference>
<proteinExistence type="predicted"/>
<dbReference type="InterPro" id="IPR036388">
    <property type="entry name" value="WH-like_DNA-bd_sf"/>
</dbReference>
<dbReference type="GO" id="GO:0006355">
    <property type="term" value="P:regulation of DNA-templated transcription"/>
    <property type="evidence" value="ECO:0007669"/>
    <property type="project" value="UniProtKB-ARBA"/>
</dbReference>
<dbReference type="PANTHER" id="PTHR33204">
    <property type="entry name" value="TRANSCRIPTIONAL REGULATOR, MARR FAMILY"/>
    <property type="match status" value="1"/>
</dbReference>
<dbReference type="PROSITE" id="PS51118">
    <property type="entry name" value="HTH_HXLR"/>
    <property type="match status" value="1"/>
</dbReference>
<evidence type="ECO:0000313" key="6">
    <source>
        <dbReference type="Proteomes" id="UP000094172"/>
    </source>
</evidence>
<dbReference type="InterPro" id="IPR036390">
    <property type="entry name" value="WH_DNA-bd_sf"/>
</dbReference>
<dbReference type="GO" id="GO:0003677">
    <property type="term" value="F:DNA binding"/>
    <property type="evidence" value="ECO:0007669"/>
    <property type="project" value="UniProtKB-KW"/>
</dbReference>
<dbReference type="Pfam" id="PF01638">
    <property type="entry name" value="HxlR"/>
    <property type="match status" value="1"/>
</dbReference>
<evidence type="ECO:0000256" key="2">
    <source>
        <dbReference type="ARBA" id="ARBA00023125"/>
    </source>
</evidence>
<dbReference type="PANTHER" id="PTHR33204:SF29">
    <property type="entry name" value="TRANSCRIPTIONAL REGULATOR"/>
    <property type="match status" value="1"/>
</dbReference>
<evidence type="ECO:0000256" key="1">
    <source>
        <dbReference type="ARBA" id="ARBA00023015"/>
    </source>
</evidence>
<dbReference type="Proteomes" id="UP000094172">
    <property type="component" value="Unassembled WGS sequence"/>
</dbReference>
<dbReference type="InterPro" id="IPR011991">
    <property type="entry name" value="ArsR-like_HTH"/>
</dbReference>
<evidence type="ECO:0000256" key="3">
    <source>
        <dbReference type="ARBA" id="ARBA00023163"/>
    </source>
</evidence>
<dbReference type="SUPFAM" id="SSF46785">
    <property type="entry name" value="Winged helix' DNA-binding domain"/>
    <property type="match status" value="1"/>
</dbReference>
<dbReference type="EMBL" id="LPWE01000011">
    <property type="protein sequence ID" value="ODR95297.1"/>
    <property type="molecule type" value="Genomic_DNA"/>
</dbReference>
<name>A0A1E3VP43_9HYPH</name>
<accession>A0A1E3VP43</accession>
<dbReference type="Gene3D" id="1.10.10.10">
    <property type="entry name" value="Winged helix-like DNA-binding domain superfamily/Winged helix DNA-binding domain"/>
    <property type="match status" value="1"/>
</dbReference>
<protein>
    <submittedName>
        <fullName evidence="5">Transcriptional regulator</fullName>
    </submittedName>
</protein>
<dbReference type="AlphaFoldDB" id="A0A1E3VP43"/>